<dbReference type="STRING" id="1081108.A0A162KA62"/>
<comment type="caution">
    <text evidence="13">The sequence shown here is derived from an EMBL/GenBank/DDBJ whole genome shotgun (WGS) entry which is preliminary data.</text>
</comment>
<feature type="chain" id="PRO_5007836433" description="Alpha-galactosidase" evidence="11">
    <location>
        <begin position="29"/>
        <end position="441"/>
    </location>
</feature>
<dbReference type="Pfam" id="PF17801">
    <property type="entry name" value="Melibiase_C"/>
    <property type="match status" value="1"/>
</dbReference>
<evidence type="ECO:0000256" key="10">
    <source>
        <dbReference type="RuleBase" id="RU361168"/>
    </source>
</evidence>
<dbReference type="InterPro" id="IPR013780">
    <property type="entry name" value="Glyco_hydro_b"/>
</dbReference>
<dbReference type="InterPro" id="IPR017853">
    <property type="entry name" value="GH"/>
</dbReference>
<evidence type="ECO:0000256" key="1">
    <source>
        <dbReference type="ARBA" id="ARBA00001255"/>
    </source>
</evidence>
<evidence type="ECO:0000256" key="2">
    <source>
        <dbReference type="ARBA" id="ARBA00003969"/>
    </source>
</evidence>
<feature type="domain" description="Alpha galactosidase C-terminal" evidence="12">
    <location>
        <begin position="364"/>
        <end position="435"/>
    </location>
</feature>
<dbReference type="InterPro" id="IPR013785">
    <property type="entry name" value="Aldolase_TIM"/>
</dbReference>
<dbReference type="SUPFAM" id="SSF51445">
    <property type="entry name" value="(Trans)glycosidases"/>
    <property type="match status" value="1"/>
</dbReference>
<keyword evidence="7 10" id="KW-0378">Hydrolase</keyword>
<dbReference type="PANTHER" id="PTHR11452:SF61">
    <property type="entry name" value="ALPHA-GALACTOSIDASE B-RELATED"/>
    <property type="match status" value="1"/>
</dbReference>
<dbReference type="SUPFAM" id="SSF51011">
    <property type="entry name" value="Glycosyl hydrolase domain"/>
    <property type="match status" value="1"/>
</dbReference>
<dbReference type="InterPro" id="IPR000111">
    <property type="entry name" value="Glyco_hydro_27/36_CS"/>
</dbReference>
<evidence type="ECO:0000256" key="5">
    <source>
        <dbReference type="ARBA" id="ARBA00022525"/>
    </source>
</evidence>
<evidence type="ECO:0000313" key="13">
    <source>
        <dbReference type="EMBL" id="OAA79103.1"/>
    </source>
</evidence>
<evidence type="ECO:0000256" key="6">
    <source>
        <dbReference type="ARBA" id="ARBA00022729"/>
    </source>
</evidence>
<comment type="similarity">
    <text evidence="4 10">Belongs to the glycosyl hydrolase 27 family.</text>
</comment>
<dbReference type="PANTHER" id="PTHR11452">
    <property type="entry name" value="ALPHA-GALACTOSIDASE/ALPHA-N-ACETYLGALACTOSAMINIDASE"/>
    <property type="match status" value="1"/>
</dbReference>
<evidence type="ECO:0000259" key="12">
    <source>
        <dbReference type="Pfam" id="PF17801"/>
    </source>
</evidence>
<dbReference type="OrthoDB" id="5795902at2759"/>
<dbReference type="EC" id="3.2.1.22" evidence="10"/>
<evidence type="ECO:0000256" key="7">
    <source>
        <dbReference type="ARBA" id="ARBA00022801"/>
    </source>
</evidence>
<dbReference type="AlphaFoldDB" id="A0A162KA62"/>
<dbReference type="PRINTS" id="PR00740">
    <property type="entry name" value="GLHYDRLASE27"/>
</dbReference>
<evidence type="ECO:0000256" key="4">
    <source>
        <dbReference type="ARBA" id="ARBA00009743"/>
    </source>
</evidence>
<feature type="signal peptide" evidence="11">
    <location>
        <begin position="1"/>
        <end position="28"/>
    </location>
</feature>
<dbReference type="InterPro" id="IPR002241">
    <property type="entry name" value="Glyco_hydro_27"/>
</dbReference>
<accession>A0A162KA62</accession>
<gene>
    <name evidence="13" type="ORF">LEL_02589</name>
</gene>
<dbReference type="CDD" id="cd14792">
    <property type="entry name" value="GH27"/>
    <property type="match status" value="1"/>
</dbReference>
<evidence type="ECO:0000256" key="11">
    <source>
        <dbReference type="SAM" id="SignalP"/>
    </source>
</evidence>
<comment type="function">
    <text evidence="2">Hydrolyzes a variety of simple alpha-D-galactoside as well as more complex molecules such as oligosaccharides and polysaccharides.</text>
</comment>
<evidence type="ECO:0000313" key="14">
    <source>
        <dbReference type="Proteomes" id="UP000076881"/>
    </source>
</evidence>
<evidence type="ECO:0000256" key="9">
    <source>
        <dbReference type="ARBA" id="ARBA00023295"/>
    </source>
</evidence>
<keyword evidence="14" id="KW-1185">Reference proteome</keyword>
<keyword evidence="9 10" id="KW-0326">Glycosidase</keyword>
<keyword evidence="10" id="KW-1015">Disulfide bond</keyword>
<dbReference type="GO" id="GO:0005576">
    <property type="term" value="C:extracellular region"/>
    <property type="evidence" value="ECO:0007669"/>
    <property type="project" value="UniProtKB-SubCell"/>
</dbReference>
<dbReference type="Gene3D" id="3.20.20.70">
    <property type="entry name" value="Aldolase class I"/>
    <property type="match status" value="1"/>
</dbReference>
<comment type="subcellular location">
    <subcellularLocation>
        <location evidence="3">Secreted</location>
    </subcellularLocation>
</comment>
<sequence>MKHSSMQSRTWAGPLAATVLTAASLGHAHVMGKGQASKLPTLGWNSWNAYHCDINAEQFLEAAQAIVDRGLRDAGYGYVNIDDCWAVKSGRVDGHIAVDKTKFPDGIDGLAKKIHDMKLKIGIYSTAGTLTCAGYPASLEHEDVDAADWASWGIDYLKYDNCNIPSNWQDQYVACDSASTHVGNNGTCNSKDEPRLAPSGYDWRKSKSYERFSRMSAALAKQKREIVYNMCIWGTADVFSWGKDLAASWRMSGDITNTWDSIKSIINQNSFKMHTTNFYGHNDADMLEVGNGISPAETRTHFALWAAMKSPLLIGSNVKNMTQDDVDILKNKHLLAFNQDDKYGEPAQPYKWGVNPQWTYDPANPAEFWAGPSRNGHLVLMMNVRDEKTKKTATWSEIPRLRSGKYYVTDVWTGKDLGCLGSYSVDVDAHDTAAILVGNRC</sequence>
<organism evidence="13 14">
    <name type="scientific">Akanthomyces lecanii RCEF 1005</name>
    <dbReference type="NCBI Taxonomy" id="1081108"/>
    <lineage>
        <taxon>Eukaryota</taxon>
        <taxon>Fungi</taxon>
        <taxon>Dikarya</taxon>
        <taxon>Ascomycota</taxon>
        <taxon>Pezizomycotina</taxon>
        <taxon>Sordariomycetes</taxon>
        <taxon>Hypocreomycetidae</taxon>
        <taxon>Hypocreales</taxon>
        <taxon>Cordycipitaceae</taxon>
        <taxon>Akanthomyces</taxon>
        <taxon>Cordyceps confragosa</taxon>
    </lineage>
</organism>
<dbReference type="InterPro" id="IPR041233">
    <property type="entry name" value="Melibiase_C"/>
</dbReference>
<dbReference type="PROSITE" id="PS00512">
    <property type="entry name" value="ALPHA_GALACTOSIDASE"/>
    <property type="match status" value="1"/>
</dbReference>
<dbReference type="Pfam" id="PF16499">
    <property type="entry name" value="Melibiase_2"/>
    <property type="match status" value="2"/>
</dbReference>
<dbReference type="Gene3D" id="2.60.40.1180">
    <property type="entry name" value="Golgi alpha-mannosidase II"/>
    <property type="match status" value="1"/>
</dbReference>
<keyword evidence="5" id="KW-0964">Secreted</keyword>
<protein>
    <recommendedName>
        <fullName evidence="10">Alpha-galactosidase</fullName>
        <ecNumber evidence="10">3.2.1.22</ecNumber>
    </recommendedName>
    <alternativeName>
        <fullName evidence="10">Melibiase</fullName>
    </alternativeName>
</protein>
<proteinExistence type="inferred from homology"/>
<comment type="catalytic activity">
    <reaction evidence="1 10">
        <text>Hydrolysis of terminal, non-reducing alpha-D-galactose residues in alpha-D-galactosides, including galactose oligosaccharides, galactomannans and galactolipids.</text>
        <dbReference type="EC" id="3.2.1.22"/>
    </reaction>
</comment>
<dbReference type="Proteomes" id="UP000076881">
    <property type="component" value="Unassembled WGS sequence"/>
</dbReference>
<dbReference type="EMBL" id="AZHF01000002">
    <property type="protein sequence ID" value="OAA79103.1"/>
    <property type="molecule type" value="Genomic_DNA"/>
</dbReference>
<keyword evidence="6 11" id="KW-0732">Signal</keyword>
<reference evidence="13 14" key="1">
    <citation type="journal article" date="2016" name="Genome Biol. Evol.">
        <title>Divergent and convergent evolution of fungal pathogenicity.</title>
        <authorList>
            <person name="Shang Y."/>
            <person name="Xiao G."/>
            <person name="Zheng P."/>
            <person name="Cen K."/>
            <person name="Zhan S."/>
            <person name="Wang C."/>
        </authorList>
    </citation>
    <scope>NUCLEOTIDE SEQUENCE [LARGE SCALE GENOMIC DNA]</scope>
    <source>
        <strain evidence="13 14">RCEF 1005</strain>
    </source>
</reference>
<keyword evidence="8" id="KW-0325">Glycoprotein</keyword>
<evidence type="ECO:0000256" key="3">
    <source>
        <dbReference type="ARBA" id="ARBA00004613"/>
    </source>
</evidence>
<evidence type="ECO:0000256" key="8">
    <source>
        <dbReference type="ARBA" id="ARBA00023180"/>
    </source>
</evidence>
<dbReference type="GO" id="GO:0004557">
    <property type="term" value="F:alpha-galactosidase activity"/>
    <property type="evidence" value="ECO:0007669"/>
    <property type="project" value="UniProtKB-EC"/>
</dbReference>
<name>A0A162KA62_CORDF</name>
<dbReference type="GO" id="GO:0005975">
    <property type="term" value="P:carbohydrate metabolic process"/>
    <property type="evidence" value="ECO:0007669"/>
    <property type="project" value="InterPro"/>
</dbReference>